<reference evidence="15 16" key="1">
    <citation type="submission" date="2019-03" db="EMBL/GenBank/DDBJ databases">
        <title>Genomic Encyclopedia of Type Strains, Phase IV (KMG-IV): sequencing the most valuable type-strain genomes for metagenomic binning, comparative biology and taxonomic classification.</title>
        <authorList>
            <person name="Goeker M."/>
        </authorList>
    </citation>
    <scope>NUCLEOTIDE SEQUENCE [LARGE SCALE GENOMIC DNA]</scope>
    <source>
        <strain evidence="15 16">DSM 100013</strain>
    </source>
</reference>
<dbReference type="NCBIfam" id="TIGR01163">
    <property type="entry name" value="rpe"/>
    <property type="match status" value="1"/>
</dbReference>
<accession>A0A4R2THI8</accession>
<evidence type="ECO:0000256" key="8">
    <source>
        <dbReference type="ARBA" id="ARBA00022723"/>
    </source>
</evidence>
<dbReference type="PIRSF" id="PIRSF001461">
    <property type="entry name" value="RPE"/>
    <property type="match status" value="1"/>
</dbReference>
<dbReference type="EMBL" id="SLYC01000024">
    <property type="protein sequence ID" value="TCQ01682.1"/>
    <property type="molecule type" value="Genomic_DNA"/>
</dbReference>
<dbReference type="InterPro" id="IPR000056">
    <property type="entry name" value="Ribul_P_3_epim-like"/>
</dbReference>
<evidence type="ECO:0000256" key="13">
    <source>
        <dbReference type="PIRSR" id="PIRSR001461-2"/>
    </source>
</evidence>
<feature type="binding site" evidence="10 13">
    <location>
        <position position="174"/>
    </location>
    <ligand>
        <name>a divalent metal cation</name>
        <dbReference type="ChEBI" id="CHEBI:60240"/>
    </ligand>
</feature>
<evidence type="ECO:0000256" key="3">
    <source>
        <dbReference type="ARBA" id="ARBA00001941"/>
    </source>
</evidence>
<comment type="cofactor">
    <cofactor evidence="4">
        <name>Zn(2+)</name>
        <dbReference type="ChEBI" id="CHEBI:29105"/>
    </cofactor>
</comment>
<dbReference type="EC" id="5.1.3.1" evidence="7 10"/>
<dbReference type="AlphaFoldDB" id="A0A4R2THI8"/>
<evidence type="ECO:0000256" key="1">
    <source>
        <dbReference type="ARBA" id="ARBA00001782"/>
    </source>
</evidence>
<dbReference type="GO" id="GO:0006098">
    <property type="term" value="P:pentose-phosphate shunt"/>
    <property type="evidence" value="ECO:0007669"/>
    <property type="project" value="UniProtKB-UniRule"/>
</dbReference>
<keyword evidence="8 10" id="KW-0479">Metal-binding</keyword>
<comment type="pathway">
    <text evidence="10">Carbohydrate degradation.</text>
</comment>
<evidence type="ECO:0000256" key="10">
    <source>
        <dbReference type="HAMAP-Rule" id="MF_02227"/>
    </source>
</evidence>
<dbReference type="PROSITE" id="PS01086">
    <property type="entry name" value="RIBUL_P_3_EPIMER_2"/>
    <property type="match status" value="1"/>
</dbReference>
<dbReference type="InterPro" id="IPR011060">
    <property type="entry name" value="RibuloseP-bd_barrel"/>
</dbReference>
<dbReference type="GO" id="GO:0005737">
    <property type="term" value="C:cytoplasm"/>
    <property type="evidence" value="ECO:0007669"/>
    <property type="project" value="UniProtKB-ARBA"/>
</dbReference>
<gene>
    <name evidence="10" type="primary">rpe</name>
    <name evidence="15" type="ORF">EDD79_102423</name>
</gene>
<comment type="function">
    <text evidence="10">Catalyzes the reversible epimerization of D-ribulose 5-phosphate to D-xylulose 5-phosphate.</text>
</comment>
<organism evidence="15 16">
    <name type="scientific">Serpentinicella alkaliphila</name>
    <dbReference type="NCBI Taxonomy" id="1734049"/>
    <lineage>
        <taxon>Bacteria</taxon>
        <taxon>Bacillati</taxon>
        <taxon>Bacillota</taxon>
        <taxon>Clostridia</taxon>
        <taxon>Peptostreptococcales</taxon>
        <taxon>Natronincolaceae</taxon>
        <taxon>Serpentinicella</taxon>
    </lineage>
</organism>
<dbReference type="Pfam" id="PF00834">
    <property type="entry name" value="Ribul_P_3_epim"/>
    <property type="match status" value="1"/>
</dbReference>
<dbReference type="CDD" id="cd00429">
    <property type="entry name" value="RPE"/>
    <property type="match status" value="1"/>
</dbReference>
<protein>
    <recommendedName>
        <fullName evidence="7 10">Ribulose-phosphate 3-epimerase</fullName>
        <ecNumber evidence="7 10">5.1.3.1</ecNumber>
    </recommendedName>
</protein>
<keyword evidence="13" id="KW-0170">Cobalt</keyword>
<dbReference type="RefSeq" id="WP_132848807.1">
    <property type="nucleotide sequence ID" value="NZ_CP058648.1"/>
</dbReference>
<evidence type="ECO:0000313" key="16">
    <source>
        <dbReference type="Proteomes" id="UP000295504"/>
    </source>
</evidence>
<evidence type="ECO:0000313" key="15">
    <source>
        <dbReference type="EMBL" id="TCQ01682.1"/>
    </source>
</evidence>
<keyword evidence="9 10" id="KW-0413">Isomerase</keyword>
<evidence type="ECO:0000256" key="9">
    <source>
        <dbReference type="ARBA" id="ARBA00023235"/>
    </source>
</evidence>
<feature type="binding site" evidence="10">
    <location>
        <begin position="174"/>
        <end position="176"/>
    </location>
    <ligand>
        <name>substrate</name>
    </ligand>
</feature>
<name>A0A4R2THI8_9FIRM</name>
<feature type="binding site" evidence="10 14">
    <location>
        <begin position="196"/>
        <end position="197"/>
    </location>
    <ligand>
        <name>substrate</name>
    </ligand>
</feature>
<keyword evidence="16" id="KW-1185">Reference proteome</keyword>
<feature type="binding site" evidence="10 14">
    <location>
        <position position="65"/>
    </location>
    <ligand>
        <name>substrate</name>
    </ligand>
</feature>
<feature type="binding site" evidence="10 13">
    <location>
        <position position="32"/>
    </location>
    <ligand>
        <name>a divalent metal cation</name>
        <dbReference type="ChEBI" id="CHEBI:60240"/>
    </ligand>
</feature>
<evidence type="ECO:0000256" key="7">
    <source>
        <dbReference type="ARBA" id="ARBA00013188"/>
    </source>
</evidence>
<comment type="cofactor">
    <cofactor evidence="3">
        <name>Co(2+)</name>
        <dbReference type="ChEBI" id="CHEBI:48828"/>
    </cofactor>
</comment>
<dbReference type="GO" id="GO:0046872">
    <property type="term" value="F:metal ion binding"/>
    <property type="evidence" value="ECO:0007669"/>
    <property type="project" value="UniProtKB-UniRule"/>
</dbReference>
<comment type="similarity">
    <text evidence="6 10 11">Belongs to the ribulose-phosphate 3-epimerase family.</text>
</comment>
<feature type="binding site" evidence="14">
    <location>
        <position position="176"/>
    </location>
    <ligand>
        <name>substrate</name>
    </ligand>
</feature>
<dbReference type="Proteomes" id="UP000295504">
    <property type="component" value="Unassembled WGS sequence"/>
</dbReference>
<evidence type="ECO:0000256" key="5">
    <source>
        <dbReference type="ARBA" id="ARBA00001954"/>
    </source>
</evidence>
<feature type="active site" description="Proton donor" evidence="10 12">
    <location>
        <position position="174"/>
    </location>
</feature>
<dbReference type="GO" id="GO:0004750">
    <property type="term" value="F:D-ribulose-phosphate 3-epimerase activity"/>
    <property type="evidence" value="ECO:0007669"/>
    <property type="project" value="UniProtKB-UniRule"/>
</dbReference>
<comment type="cofactor">
    <cofactor evidence="2">
        <name>Mn(2+)</name>
        <dbReference type="ChEBI" id="CHEBI:29035"/>
    </cofactor>
</comment>
<comment type="caution">
    <text evidence="15">The sequence shown here is derived from an EMBL/GenBank/DDBJ whole genome shotgun (WGS) entry which is preliminary data.</text>
</comment>
<dbReference type="InterPro" id="IPR026019">
    <property type="entry name" value="Ribul_P_3_epim"/>
</dbReference>
<evidence type="ECO:0000256" key="6">
    <source>
        <dbReference type="ARBA" id="ARBA00009541"/>
    </source>
</evidence>
<dbReference type="NCBIfam" id="NF004076">
    <property type="entry name" value="PRK05581.1-4"/>
    <property type="match status" value="1"/>
</dbReference>
<keyword evidence="13" id="KW-0862">Zinc</keyword>
<dbReference type="InterPro" id="IPR013785">
    <property type="entry name" value="Aldolase_TIM"/>
</dbReference>
<dbReference type="PANTHER" id="PTHR11749">
    <property type="entry name" value="RIBULOSE-5-PHOSPHATE-3-EPIMERASE"/>
    <property type="match status" value="1"/>
</dbReference>
<dbReference type="HAMAP" id="MF_02227">
    <property type="entry name" value="RPE"/>
    <property type="match status" value="1"/>
</dbReference>
<feature type="active site" description="Proton acceptor" evidence="10 12">
    <location>
        <position position="34"/>
    </location>
</feature>
<evidence type="ECO:0000256" key="2">
    <source>
        <dbReference type="ARBA" id="ARBA00001936"/>
    </source>
</evidence>
<comment type="cofactor">
    <cofactor evidence="10 13">
        <name>a divalent metal cation</name>
        <dbReference type="ChEBI" id="CHEBI:60240"/>
    </cofactor>
    <text evidence="10 13">Binds 1 divalent metal cation per subunit.</text>
</comment>
<dbReference type="Gene3D" id="3.20.20.70">
    <property type="entry name" value="Aldolase class I"/>
    <property type="match status" value="1"/>
</dbReference>
<evidence type="ECO:0000256" key="4">
    <source>
        <dbReference type="ARBA" id="ARBA00001947"/>
    </source>
</evidence>
<comment type="catalytic activity">
    <reaction evidence="1 10 11">
        <text>D-ribulose 5-phosphate = D-xylulose 5-phosphate</text>
        <dbReference type="Rhea" id="RHEA:13677"/>
        <dbReference type="ChEBI" id="CHEBI:57737"/>
        <dbReference type="ChEBI" id="CHEBI:58121"/>
        <dbReference type="EC" id="5.1.3.1"/>
    </reaction>
</comment>
<comment type="cofactor">
    <cofactor evidence="5">
        <name>Fe(2+)</name>
        <dbReference type="ChEBI" id="CHEBI:29033"/>
    </cofactor>
</comment>
<keyword evidence="10 11" id="KW-0119">Carbohydrate metabolism</keyword>
<dbReference type="FunFam" id="3.20.20.70:FF:000004">
    <property type="entry name" value="Ribulose-phosphate 3-epimerase"/>
    <property type="match status" value="1"/>
</dbReference>
<keyword evidence="13" id="KW-0464">Manganese</keyword>
<dbReference type="GO" id="GO:0019323">
    <property type="term" value="P:pentose catabolic process"/>
    <property type="evidence" value="ECO:0007669"/>
    <property type="project" value="UniProtKB-UniRule"/>
</dbReference>
<feature type="binding site" evidence="10 13">
    <location>
        <position position="65"/>
    </location>
    <ligand>
        <name>a divalent metal cation</name>
        <dbReference type="ChEBI" id="CHEBI:60240"/>
    </ligand>
</feature>
<dbReference type="SUPFAM" id="SSF51366">
    <property type="entry name" value="Ribulose-phoshate binding barrel"/>
    <property type="match status" value="1"/>
</dbReference>
<feature type="binding site" evidence="10 14">
    <location>
        <begin position="141"/>
        <end position="144"/>
    </location>
    <ligand>
        <name>substrate</name>
    </ligand>
</feature>
<sequence length="218" mass="23732">MVKIAPSILSADFSNLIADIKKVEVAGCELLHIDVMDGHFVPNITLGPPIIKSLKGKTNMIFDVHLMIENPDKYIKDFVEAGADIITVHSEASVHLHRTIQYIKSFNVKAAVALNPATPLKDIEYILDDLDMVLIMTVNPGFGGQDFIMSMVKKIADLKRMIDSKNLKIDIQVDGGIKPSNVHLVADAGANVIVAGSAIFNSDNIEETVKAIRTNASK</sequence>
<dbReference type="PROSITE" id="PS01085">
    <property type="entry name" value="RIBUL_P_3_EPIMER_1"/>
    <property type="match status" value="1"/>
</dbReference>
<feature type="binding site" evidence="10 13">
    <location>
        <position position="34"/>
    </location>
    <ligand>
        <name>a divalent metal cation</name>
        <dbReference type="ChEBI" id="CHEBI:60240"/>
    </ligand>
</feature>
<evidence type="ECO:0000256" key="11">
    <source>
        <dbReference type="PIRNR" id="PIRNR001461"/>
    </source>
</evidence>
<proteinExistence type="inferred from homology"/>
<dbReference type="OrthoDB" id="1645589at2"/>
<evidence type="ECO:0000256" key="14">
    <source>
        <dbReference type="PIRSR" id="PIRSR001461-3"/>
    </source>
</evidence>
<evidence type="ECO:0000256" key="12">
    <source>
        <dbReference type="PIRSR" id="PIRSR001461-1"/>
    </source>
</evidence>
<feature type="binding site" evidence="10 14">
    <location>
        <position position="7"/>
    </location>
    <ligand>
        <name>substrate</name>
    </ligand>
</feature>